<organism evidence="9 10">
    <name type="scientific">Tanacetum coccineum</name>
    <dbReference type="NCBI Taxonomy" id="301880"/>
    <lineage>
        <taxon>Eukaryota</taxon>
        <taxon>Viridiplantae</taxon>
        <taxon>Streptophyta</taxon>
        <taxon>Embryophyta</taxon>
        <taxon>Tracheophyta</taxon>
        <taxon>Spermatophyta</taxon>
        <taxon>Magnoliopsida</taxon>
        <taxon>eudicotyledons</taxon>
        <taxon>Gunneridae</taxon>
        <taxon>Pentapetalae</taxon>
        <taxon>asterids</taxon>
        <taxon>campanulids</taxon>
        <taxon>Asterales</taxon>
        <taxon>Asteraceae</taxon>
        <taxon>Asteroideae</taxon>
        <taxon>Anthemideae</taxon>
        <taxon>Anthemidinae</taxon>
        <taxon>Tanacetum</taxon>
    </lineage>
</organism>
<dbReference type="InterPro" id="IPR052035">
    <property type="entry name" value="ZnF_BED_domain_contain"/>
</dbReference>
<gene>
    <name evidence="9" type="ORF">Tco_1054755</name>
</gene>
<evidence type="ECO:0000256" key="1">
    <source>
        <dbReference type="ARBA" id="ARBA00004123"/>
    </source>
</evidence>
<keyword evidence="2" id="KW-0479">Metal-binding</keyword>
<comment type="caution">
    <text evidence="9">The sequence shown here is derived from an EMBL/GenBank/DDBJ whole genome shotgun (WGS) entry which is preliminary data.</text>
</comment>
<evidence type="ECO:0000256" key="3">
    <source>
        <dbReference type="ARBA" id="ARBA00022771"/>
    </source>
</evidence>
<keyword evidence="5" id="KW-0238">DNA-binding</keyword>
<dbReference type="InterPro" id="IPR012337">
    <property type="entry name" value="RNaseH-like_sf"/>
</dbReference>
<evidence type="ECO:0000259" key="8">
    <source>
        <dbReference type="Pfam" id="PF14372"/>
    </source>
</evidence>
<evidence type="ECO:0000256" key="2">
    <source>
        <dbReference type="ARBA" id="ARBA00022723"/>
    </source>
</evidence>
<sequence>MSMILWEFDFEFFALEEDYTTELVISTANVLVSTTSAEVSIASLEVKTATESLVYIRRSVAKRIDKGKAIMKEAGLFRRSKRKAKDSRVHEEASTFNAEEWDNIQAQIEADEELAHREYGKSGFTTLKKLSFDESQGGKFKETKIGEGSKPAEDSKDECLKTNYNKKGHDIFMLVEKDYPLTRALMTLMLSNKLQVDEYSVMADELLRKIFIQLNYMESSPVEGSSSQGLGQNSTASPFTATGTPNDNLILEDNEINRTTNNNGTIEEEEEESSHFESKKRKTTSKVWNEFTKITLPDGRQKAECHHCKSKLSILASGIVDPDSMSQVMTLALVDVRFDMMKMRESMAHWILMHEHPFTIVEEEGFNMMQQRGMLQWERTSRASIKNDCVKVYEIEKKKLKNYFKGHFVDSNWKLQKRVLSFIHLPPPHRGTDIADNFYKCFKDWNIENKVLTISVDNASNNDKAIKNLTETFSSIKKLPCGDPRCKMTVAKFTFPRMYSGDELKANIKTVEDALSELYEEYVSEYYSSDEQSRETSIGLTSTNVTIQPSSSGWSEFNKFVKKNESVKPQKSELDNYLEEGCGGRVIDTYRASLAPKTVEVLLCGGDWCRSLHGLKRKNKKEKMPIEIASPRSVALSHLFMSTNKQTCMHDDCSFVGGYKELKKHVRSEHPCAKPREVDPDQEHKWRWLERERERDDVLSTITSSMPGSVVFGDYVIKRNTYPVDYDNEEGFETGLDMGMDSSLVNMLLFFHAFGQGGSAGSFGGSRHWKCRLFRSENWWLGLRE</sequence>
<keyword evidence="3" id="KW-0863">Zinc-finger</keyword>
<dbReference type="InterPro" id="IPR025525">
    <property type="entry name" value="hAT-like_transposase_RNase-H"/>
</dbReference>
<reference evidence="9" key="2">
    <citation type="submission" date="2022-01" db="EMBL/GenBank/DDBJ databases">
        <authorList>
            <person name="Yamashiro T."/>
            <person name="Shiraishi A."/>
            <person name="Satake H."/>
            <person name="Nakayama K."/>
        </authorList>
    </citation>
    <scope>NUCLEOTIDE SEQUENCE</scope>
</reference>
<keyword evidence="10" id="KW-1185">Reference proteome</keyword>
<evidence type="ECO:0000256" key="4">
    <source>
        <dbReference type="ARBA" id="ARBA00022833"/>
    </source>
</evidence>
<dbReference type="PANTHER" id="PTHR46481">
    <property type="entry name" value="ZINC FINGER BED DOMAIN-CONTAINING PROTEIN 4"/>
    <property type="match status" value="1"/>
</dbReference>
<protein>
    <submittedName>
        <fullName evidence="9">Zinc finger BED domain-containing protein RICESLEEPER 2-like protein</fullName>
    </submittedName>
</protein>
<dbReference type="Pfam" id="PF14372">
    <property type="entry name" value="hAT-like_RNase-H"/>
    <property type="match status" value="1"/>
</dbReference>
<dbReference type="InterPro" id="IPR012866">
    <property type="entry name" value="DUF1644"/>
</dbReference>
<dbReference type="Proteomes" id="UP001151760">
    <property type="component" value="Unassembled WGS sequence"/>
</dbReference>
<name>A0ABQ5GXP9_9ASTR</name>
<feature type="domain" description="hAT-like transposase RNase-H fold" evidence="8">
    <location>
        <begin position="483"/>
        <end position="522"/>
    </location>
</feature>
<proteinExistence type="predicted"/>
<accession>A0ABQ5GXP9</accession>
<dbReference type="EMBL" id="BQNB010018989">
    <property type="protein sequence ID" value="GJT80413.1"/>
    <property type="molecule type" value="Genomic_DNA"/>
</dbReference>
<feature type="region of interest" description="Disordered" evidence="7">
    <location>
        <begin position="222"/>
        <end position="282"/>
    </location>
</feature>
<keyword evidence="4" id="KW-0862">Zinc</keyword>
<dbReference type="Pfam" id="PF07800">
    <property type="entry name" value="DUF1644"/>
    <property type="match status" value="1"/>
</dbReference>
<dbReference type="PANTHER" id="PTHR46481:SF10">
    <property type="entry name" value="ZINC FINGER BED DOMAIN-CONTAINING PROTEIN 39"/>
    <property type="match status" value="1"/>
</dbReference>
<comment type="subcellular location">
    <subcellularLocation>
        <location evidence="1">Nucleus</location>
    </subcellularLocation>
</comment>
<evidence type="ECO:0000313" key="10">
    <source>
        <dbReference type="Proteomes" id="UP001151760"/>
    </source>
</evidence>
<evidence type="ECO:0000256" key="5">
    <source>
        <dbReference type="ARBA" id="ARBA00023125"/>
    </source>
</evidence>
<evidence type="ECO:0000256" key="6">
    <source>
        <dbReference type="ARBA" id="ARBA00023242"/>
    </source>
</evidence>
<evidence type="ECO:0000256" key="7">
    <source>
        <dbReference type="SAM" id="MobiDB-lite"/>
    </source>
</evidence>
<dbReference type="SUPFAM" id="SSF53098">
    <property type="entry name" value="Ribonuclease H-like"/>
    <property type="match status" value="1"/>
</dbReference>
<evidence type="ECO:0000313" key="9">
    <source>
        <dbReference type="EMBL" id="GJT80413.1"/>
    </source>
</evidence>
<reference evidence="9" key="1">
    <citation type="journal article" date="2022" name="Int. J. Mol. Sci.">
        <title>Draft Genome of Tanacetum Coccineum: Genomic Comparison of Closely Related Tanacetum-Family Plants.</title>
        <authorList>
            <person name="Yamashiro T."/>
            <person name="Shiraishi A."/>
            <person name="Nakayama K."/>
            <person name="Satake H."/>
        </authorList>
    </citation>
    <scope>NUCLEOTIDE SEQUENCE</scope>
</reference>
<feature type="compositionally biased region" description="Polar residues" evidence="7">
    <location>
        <begin position="222"/>
        <end position="247"/>
    </location>
</feature>
<keyword evidence="6" id="KW-0539">Nucleus</keyword>